<gene>
    <name evidence="1" type="ORF">BaRGS_00019659</name>
</gene>
<reference evidence="1 2" key="1">
    <citation type="journal article" date="2023" name="Sci. Data">
        <title>Genome assembly of the Korean intertidal mud-creeper Batillaria attramentaria.</title>
        <authorList>
            <person name="Patra A.K."/>
            <person name="Ho P.T."/>
            <person name="Jun S."/>
            <person name="Lee S.J."/>
            <person name="Kim Y."/>
            <person name="Won Y.J."/>
        </authorList>
    </citation>
    <scope>NUCLEOTIDE SEQUENCE [LARGE SCALE GENOMIC DNA]</scope>
    <source>
        <strain evidence="1">Wonlab-2016</strain>
    </source>
</reference>
<evidence type="ECO:0000313" key="2">
    <source>
        <dbReference type="Proteomes" id="UP001519460"/>
    </source>
</evidence>
<sequence>MQTATNQRLRPVRAGEFCPLRINIDICISLSSKATRWSCVAAPSGGGGETTQQSVAERVTGEHKEAWINRGSLLSLEHTVSKCRQTAKSSPSTSSSSLGLF</sequence>
<dbReference type="EMBL" id="JACVVK020000142">
    <property type="protein sequence ID" value="KAK7489145.1"/>
    <property type="molecule type" value="Genomic_DNA"/>
</dbReference>
<protein>
    <submittedName>
        <fullName evidence="1">Uncharacterized protein</fullName>
    </submittedName>
</protein>
<organism evidence="1 2">
    <name type="scientific">Batillaria attramentaria</name>
    <dbReference type="NCBI Taxonomy" id="370345"/>
    <lineage>
        <taxon>Eukaryota</taxon>
        <taxon>Metazoa</taxon>
        <taxon>Spiralia</taxon>
        <taxon>Lophotrochozoa</taxon>
        <taxon>Mollusca</taxon>
        <taxon>Gastropoda</taxon>
        <taxon>Caenogastropoda</taxon>
        <taxon>Sorbeoconcha</taxon>
        <taxon>Cerithioidea</taxon>
        <taxon>Batillariidae</taxon>
        <taxon>Batillaria</taxon>
    </lineage>
</organism>
<proteinExistence type="predicted"/>
<name>A0ABD0KQZ1_9CAEN</name>
<dbReference type="Proteomes" id="UP001519460">
    <property type="component" value="Unassembled WGS sequence"/>
</dbReference>
<keyword evidence="2" id="KW-1185">Reference proteome</keyword>
<accession>A0ABD0KQZ1</accession>
<dbReference type="AlphaFoldDB" id="A0ABD0KQZ1"/>
<comment type="caution">
    <text evidence="1">The sequence shown here is derived from an EMBL/GenBank/DDBJ whole genome shotgun (WGS) entry which is preliminary data.</text>
</comment>
<evidence type="ECO:0000313" key="1">
    <source>
        <dbReference type="EMBL" id="KAK7489145.1"/>
    </source>
</evidence>